<dbReference type="Pfam" id="PF13573">
    <property type="entry name" value="SprB"/>
    <property type="match status" value="9"/>
</dbReference>
<proteinExistence type="predicted"/>
<dbReference type="InterPro" id="IPR013783">
    <property type="entry name" value="Ig-like_fold"/>
</dbReference>
<dbReference type="InterPro" id="IPR025667">
    <property type="entry name" value="SprB_repeat"/>
</dbReference>
<dbReference type="EMBL" id="VLNR01000041">
    <property type="protein sequence ID" value="TSE06765.1"/>
    <property type="molecule type" value="Genomic_DNA"/>
</dbReference>
<feature type="domain" description="Ig-like" evidence="3">
    <location>
        <begin position="1161"/>
        <end position="1250"/>
    </location>
</feature>
<reference evidence="4 5" key="1">
    <citation type="submission" date="2019-07" db="EMBL/GenBank/DDBJ databases">
        <title>The draft genome sequence of Aquimarina algiphila M91.</title>
        <authorList>
            <person name="Meng X."/>
        </authorList>
    </citation>
    <scope>NUCLEOTIDE SEQUENCE [LARGE SCALE GENOMIC DNA]</scope>
    <source>
        <strain evidence="4 5">M91</strain>
    </source>
</reference>
<dbReference type="InterPro" id="IPR026444">
    <property type="entry name" value="Secre_tail"/>
</dbReference>
<dbReference type="Pfam" id="PF18962">
    <property type="entry name" value="Por_Secre_tail"/>
    <property type="match status" value="1"/>
</dbReference>
<organism evidence="4 5">
    <name type="scientific">Aquimarina algiphila</name>
    <dbReference type="NCBI Taxonomy" id="2047982"/>
    <lineage>
        <taxon>Bacteria</taxon>
        <taxon>Pseudomonadati</taxon>
        <taxon>Bacteroidota</taxon>
        <taxon>Flavobacteriia</taxon>
        <taxon>Flavobacteriales</taxon>
        <taxon>Flavobacteriaceae</taxon>
        <taxon>Aquimarina</taxon>
    </lineage>
</organism>
<keyword evidence="1 2" id="KW-0732">Signal</keyword>
<dbReference type="Gene3D" id="2.60.40.740">
    <property type="match status" value="3"/>
</dbReference>
<name>A0A554VH32_9FLAO</name>
<dbReference type="Proteomes" id="UP000318833">
    <property type="component" value="Unassembled WGS sequence"/>
</dbReference>
<accession>A0A554VH32</accession>
<evidence type="ECO:0000313" key="5">
    <source>
        <dbReference type="Proteomes" id="UP000318833"/>
    </source>
</evidence>
<feature type="signal peptide" evidence="2">
    <location>
        <begin position="1"/>
        <end position="21"/>
    </location>
</feature>
<feature type="chain" id="PRO_5022238745" evidence="2">
    <location>
        <begin position="22"/>
        <end position="2176"/>
    </location>
</feature>
<gene>
    <name evidence="4" type="ORF">FOF46_18285</name>
</gene>
<dbReference type="SUPFAM" id="SSF49299">
    <property type="entry name" value="PKD domain"/>
    <property type="match status" value="1"/>
</dbReference>
<protein>
    <submittedName>
        <fullName evidence="4">T9SS type A sorting domain-containing protein</fullName>
    </submittedName>
</protein>
<evidence type="ECO:0000313" key="4">
    <source>
        <dbReference type="EMBL" id="TSE06765.1"/>
    </source>
</evidence>
<dbReference type="InterPro" id="IPR035986">
    <property type="entry name" value="PKD_dom_sf"/>
</dbReference>
<evidence type="ECO:0000256" key="1">
    <source>
        <dbReference type="ARBA" id="ARBA00022729"/>
    </source>
</evidence>
<sequence length="2176" mass="239058">MGMKKIFTLLILFFSIFSTTAQDDYTLTIDGYVGQGRSGCGSNSNGLKRIIVHYERGAPRTIHDFGRYLNRDFDYTVNFNESNKIVRLEFRSTSRDRNSFGDCSRSYRDTKFIDVSTPCFARRYQKDDFLERRFRRGNMFITIEPNIDISFVDGTPATSINSICIGSDIDITTNPDNLPVDAYDWEFFDTVTLIQQQTAAYRSLVRAVERAQQTLDSCPPGFNECRGRAQYALDQARAALNAYTGPQEEIVPINRWVTLTSFRRNPSISLGLEDMFDNVIDPLDPSGLPIREKAIGKPINIRLNTDFACGPLFSKETNVVTVQYLPAAPSISTTPSVEQPTCSYSDDAGFTIPFDRTIYSGEVLSISLKKLAEGQTALPNPKTPAQEALTQNQYLALVNSRYRIDAGNNTGITNTHPRFNTSTNTYRWSGNLTQGQYAIEISGSRTANGSLLPFCELFHYFFEVRAPERVRFTATPAQDETCFDENDGQIRITASGGSGTYQYSLNNGTTWNTLPRTPYVVQNLSPQTYNVKVRDSRGCLDKENISDRDESISVLIQEMDPITHTIAVNGIIQPSAPRAEDAMIRIQNVTGGVPITGSGSAYYNYEVLINGSTTNTITGRAFPGGYDIEDLPAGNHQIRYTGAATCRINPVISLPTITDPQPVTFRVQKEDPSCSDARDGILTAVNIEGGYPPYRIQWRAQGAASYVSRNPFEAGQGTYEVLVTDNRSGRAEQTNIQFDNVPLPISISNIDIEPITCYGEQSRVTITATGGGTGTYQYALWTGPTTTWRDSNVFALDANTTTGYLFRVRDRVANDCISEISDRQFISQPSEIRITPDNVVQNNIFGDNEGEIEINIIGGTPGYTVRWERNGTPIADTGISISSLIAGNYVAIVRDTSDCEVSSTEIEITQPDRLLVSIEETNPIQCFEGRGTLSAVVSGGSNTYTYQWFRDGAIIDGETSRVFNNVQQGNYSVRVEDGFTFNNASVTFTEPDVLSLSITRGDNISCYNGSNGRIVLNPQGGTRPYSFSIDNRLTYISEDDLTDFTIESLISGDYEVWLRDANNCEITTPQSITLTQPEEIVITPVTISPATTIGGSDGSLVIEVTGGTGDYRYVWTKENDATFNRTTKDIDNLSIGAYTVVVTDDNDCTENRTFRVIEPDPMVVRIEIDNPILCHGDSLGELRAIVTGGFPIVSVPSDFEYQWYRIEGTTATPINTDLSLNSIDNLPAGIYRVVSTDITGVSDETTIEITQPEDLVVTLSSPPTQILCYGEDTGTIDITVTGGPVDEDTGEYLPYTFRWTKVEDADFQSSTEDLRNITAGTYEVVVIDDNLCTTSLSEPVVIGQPDAALEIYDVIPVNLTGFKTGNGSISLEVRGGTAPYRYSWTDSEDVTYTASTQDIDNLSIGIYTLEVTDENDCTTTVTREITEPNQLIVEIIPISEDEGVQCFGEETVIPLSTTTQGGIGAYTYEWFEQGEPTEVIFTTPVTTRVRAGIYTVVVTDENGNTDDYVYEVIEPEILSIIENVDNVVCRGDANGSIDISVSGGVAPYSYRWSNGQVTEDLSSLRAGNYTVTITDANNCQLQREIEVTQPPRLFVNGAIVRIPPSSSGARDGSITVTIGGGVPSYIYEWRNFSNELQSSTTNVLSNIGVEGYSLTVRDANGCVLFVDNVDLFEPPVLQVNIEHVNVISCFGDSSGSLSAIVEGGVPFNAAKQYNYQWFNAEDNTPIGLDRFLLEGILAGEYYVIVSDAAGTDVTSATFRLTQPDVLSVNFDTDYVNCGDGNDWTIIPQINGGTGPFSYLWSTGNTTNRLENIVAGTYSVEITDLRGCSITEEVTVNVPEPLIITETLTVPTCYSGCDGVINISVQGGAAPYTYLWSNGSTTEDLTAVCAGTYDVIVTDVKGCEMRREIILSNPDELIVNLGEDITLCFEQTIVLNATINDPNANYQWTSTNGFTSDEPMIEVSEAGIYDVLVTDAKGCEASDSIFIDTTTEVISANFIASTQVFVGEKFVIVDNSDPIPDTLDWIFPEEAEVTYEDDNYAELIFETPGEYEIMLQTYRGLCTATTTKTVIVVEKEIDGEGGEGDEDSVDIQSSIDYLVYPNPTTTGRFTVDVNLSKSQPINLKIFNIVNNTLIDSRAGDGNEEYTFEYDMSVLPSGIYFILLETSSASQVRKLIIE</sequence>
<evidence type="ECO:0000256" key="2">
    <source>
        <dbReference type="SAM" id="SignalP"/>
    </source>
</evidence>
<comment type="caution">
    <text evidence="4">The sequence shown here is derived from an EMBL/GenBank/DDBJ whole genome shotgun (WGS) entry which is preliminary data.</text>
</comment>
<dbReference type="Gene3D" id="2.60.40.10">
    <property type="entry name" value="Immunoglobulins"/>
    <property type="match status" value="2"/>
</dbReference>
<dbReference type="OrthoDB" id="7794186at2"/>
<dbReference type="NCBIfam" id="TIGR04183">
    <property type="entry name" value="Por_Secre_tail"/>
    <property type="match status" value="1"/>
</dbReference>
<keyword evidence="5" id="KW-1185">Reference proteome</keyword>
<evidence type="ECO:0000259" key="3">
    <source>
        <dbReference type="PROSITE" id="PS50835"/>
    </source>
</evidence>
<dbReference type="InterPro" id="IPR007110">
    <property type="entry name" value="Ig-like_dom"/>
</dbReference>
<dbReference type="PROSITE" id="PS50835">
    <property type="entry name" value="IG_LIKE"/>
    <property type="match status" value="1"/>
</dbReference>